<keyword evidence="1" id="KW-0812">Transmembrane</keyword>
<organism evidence="3 4">
    <name type="scientific">Natronomonas salsuginis</name>
    <dbReference type="NCBI Taxonomy" id="2217661"/>
    <lineage>
        <taxon>Archaea</taxon>
        <taxon>Methanobacteriati</taxon>
        <taxon>Methanobacteriota</taxon>
        <taxon>Stenosarchaea group</taxon>
        <taxon>Halobacteria</taxon>
        <taxon>Halobacteriales</taxon>
        <taxon>Natronomonadaceae</taxon>
        <taxon>Natronomonas</taxon>
    </lineage>
</organism>
<proteinExistence type="predicted"/>
<evidence type="ECO:0000256" key="1">
    <source>
        <dbReference type="SAM" id="Phobius"/>
    </source>
</evidence>
<reference evidence="3 4" key="1">
    <citation type="submission" date="2019-04" db="EMBL/GenBank/DDBJ databases">
        <title>Natronomonas sp. F20-122 a newhaloarchaeon isolated from a saline saltern of Isla Bacuta, Huelva, Spain.</title>
        <authorList>
            <person name="Duran-Viseras A."/>
            <person name="Sanchez-Porro C."/>
            <person name="Ventosa A."/>
        </authorList>
    </citation>
    <scope>NUCLEOTIDE SEQUENCE [LARGE SCALE GENOMIC DNA]</scope>
    <source>
        <strain evidence="3 4">F20-122</strain>
    </source>
</reference>
<feature type="transmembrane region" description="Helical" evidence="1">
    <location>
        <begin position="97"/>
        <end position="116"/>
    </location>
</feature>
<dbReference type="Pfam" id="PF26472">
    <property type="entry name" value="DUF8147"/>
    <property type="match status" value="1"/>
</dbReference>
<sequence length="121" mass="12200">MNGRTLLAAIGAGIATFLLVTVAVIELLDFEFSAIVALPIGLLAGVVVLIGVGVSMSVLSAGVRRFVSAYAAFGLTVIALLGLRYVNVGRSVLSTDLIVGAGFAVAVVAYVALFVGSRSAS</sequence>
<accession>A0A4U5JGR7</accession>
<keyword evidence="1" id="KW-0472">Membrane</keyword>
<comment type="caution">
    <text evidence="3">The sequence shown here is derived from an EMBL/GenBank/DDBJ whole genome shotgun (WGS) entry which is preliminary data.</text>
</comment>
<evidence type="ECO:0000313" key="4">
    <source>
        <dbReference type="Proteomes" id="UP000308037"/>
    </source>
</evidence>
<dbReference type="RefSeq" id="WP_137276888.1">
    <property type="nucleotide sequence ID" value="NZ_QKNX01000004.1"/>
</dbReference>
<feature type="transmembrane region" description="Helical" evidence="1">
    <location>
        <begin position="66"/>
        <end position="85"/>
    </location>
</feature>
<name>A0A4U5JGR7_9EURY</name>
<evidence type="ECO:0000313" key="3">
    <source>
        <dbReference type="EMBL" id="TKR25249.1"/>
    </source>
</evidence>
<dbReference type="EMBL" id="QKNX01000004">
    <property type="protein sequence ID" value="TKR25249.1"/>
    <property type="molecule type" value="Genomic_DNA"/>
</dbReference>
<feature type="domain" description="DUF8147" evidence="2">
    <location>
        <begin position="3"/>
        <end position="112"/>
    </location>
</feature>
<keyword evidence="4" id="KW-1185">Reference proteome</keyword>
<feature type="transmembrane region" description="Helical" evidence="1">
    <location>
        <begin position="7"/>
        <end position="28"/>
    </location>
</feature>
<dbReference type="Proteomes" id="UP000308037">
    <property type="component" value="Unassembled WGS sequence"/>
</dbReference>
<keyword evidence="1" id="KW-1133">Transmembrane helix</keyword>
<dbReference type="AlphaFoldDB" id="A0A4U5JGR7"/>
<dbReference type="InterPro" id="IPR058460">
    <property type="entry name" value="DUF8147"/>
</dbReference>
<gene>
    <name evidence="3" type="ORF">DM868_10805</name>
</gene>
<protein>
    <recommendedName>
        <fullName evidence="2">DUF8147 domain-containing protein</fullName>
    </recommendedName>
</protein>
<feature type="transmembrane region" description="Helical" evidence="1">
    <location>
        <begin position="34"/>
        <end position="54"/>
    </location>
</feature>
<dbReference type="OrthoDB" id="351335at2157"/>
<evidence type="ECO:0000259" key="2">
    <source>
        <dbReference type="Pfam" id="PF26472"/>
    </source>
</evidence>